<evidence type="ECO:0000313" key="4">
    <source>
        <dbReference type="EMBL" id="MFD2097947.1"/>
    </source>
</evidence>
<sequence length="175" mass="19409">MNSEVVIVNTPHIPADEKKRLAALRQSTLDELTGTGNRLGFIFLAQHMLNLCARQGAPATLVYFELHGCDRGNDVSPLNMLKLKRFAELMRSTFRVTDLTARMSGNQFVVLFTNTPLAHTQIALEKFQEAVTQNAPELHYSTGIAGFFPNRSTDVEDLITEASAQIAPFHHIKSA</sequence>
<evidence type="ECO:0000256" key="2">
    <source>
        <dbReference type="ARBA" id="ARBA00034247"/>
    </source>
</evidence>
<comment type="caution">
    <text evidence="4">The sequence shown here is derived from an EMBL/GenBank/DDBJ whole genome shotgun (WGS) entry which is preliminary data.</text>
</comment>
<dbReference type="Gene3D" id="3.30.70.270">
    <property type="match status" value="1"/>
</dbReference>
<evidence type="ECO:0000259" key="3">
    <source>
        <dbReference type="PROSITE" id="PS50887"/>
    </source>
</evidence>
<dbReference type="NCBIfam" id="TIGR00254">
    <property type="entry name" value="GGDEF"/>
    <property type="match status" value="1"/>
</dbReference>
<name>A0ABW4XRJ0_9GAMM</name>
<dbReference type="SUPFAM" id="SSF55073">
    <property type="entry name" value="Nucleotide cyclase"/>
    <property type="match status" value="1"/>
</dbReference>
<keyword evidence="5" id="KW-1185">Reference proteome</keyword>
<accession>A0ABW4XRJ0</accession>
<dbReference type="PROSITE" id="PS50887">
    <property type="entry name" value="GGDEF"/>
    <property type="match status" value="1"/>
</dbReference>
<dbReference type="RefSeq" id="WP_345340087.1">
    <property type="nucleotide sequence ID" value="NZ_BAABLI010000013.1"/>
</dbReference>
<dbReference type="EMBL" id="JBHUHT010000030">
    <property type="protein sequence ID" value="MFD2097947.1"/>
    <property type="molecule type" value="Genomic_DNA"/>
</dbReference>
<dbReference type="CDD" id="cd01949">
    <property type="entry name" value="GGDEF"/>
    <property type="match status" value="1"/>
</dbReference>
<evidence type="ECO:0000256" key="1">
    <source>
        <dbReference type="ARBA" id="ARBA00012528"/>
    </source>
</evidence>
<dbReference type="InterPro" id="IPR043128">
    <property type="entry name" value="Rev_trsase/Diguanyl_cyclase"/>
</dbReference>
<feature type="domain" description="GGDEF" evidence="3">
    <location>
        <begin position="57"/>
        <end position="175"/>
    </location>
</feature>
<evidence type="ECO:0000313" key="5">
    <source>
        <dbReference type="Proteomes" id="UP001597380"/>
    </source>
</evidence>
<organism evidence="4 5">
    <name type="scientific">Corallincola platygyrae</name>
    <dbReference type="NCBI Taxonomy" id="1193278"/>
    <lineage>
        <taxon>Bacteria</taxon>
        <taxon>Pseudomonadati</taxon>
        <taxon>Pseudomonadota</taxon>
        <taxon>Gammaproteobacteria</taxon>
        <taxon>Alteromonadales</taxon>
        <taxon>Psychromonadaceae</taxon>
        <taxon>Corallincola</taxon>
    </lineage>
</organism>
<dbReference type="InterPro" id="IPR050469">
    <property type="entry name" value="Diguanylate_Cyclase"/>
</dbReference>
<proteinExistence type="predicted"/>
<protein>
    <recommendedName>
        <fullName evidence="1">diguanylate cyclase</fullName>
        <ecNumber evidence="1">2.7.7.65</ecNumber>
    </recommendedName>
</protein>
<dbReference type="Pfam" id="PF00990">
    <property type="entry name" value="GGDEF"/>
    <property type="match status" value="1"/>
</dbReference>
<dbReference type="PANTHER" id="PTHR45138">
    <property type="entry name" value="REGULATORY COMPONENTS OF SENSORY TRANSDUCTION SYSTEM"/>
    <property type="match status" value="1"/>
</dbReference>
<reference evidence="5" key="1">
    <citation type="journal article" date="2019" name="Int. J. Syst. Evol. Microbiol.">
        <title>The Global Catalogue of Microorganisms (GCM) 10K type strain sequencing project: providing services to taxonomists for standard genome sequencing and annotation.</title>
        <authorList>
            <consortium name="The Broad Institute Genomics Platform"/>
            <consortium name="The Broad Institute Genome Sequencing Center for Infectious Disease"/>
            <person name="Wu L."/>
            <person name="Ma J."/>
        </authorList>
    </citation>
    <scope>NUCLEOTIDE SEQUENCE [LARGE SCALE GENOMIC DNA]</scope>
    <source>
        <strain evidence="5">CGMCC 1.10992</strain>
    </source>
</reference>
<dbReference type="SMART" id="SM00267">
    <property type="entry name" value="GGDEF"/>
    <property type="match status" value="1"/>
</dbReference>
<dbReference type="InterPro" id="IPR029787">
    <property type="entry name" value="Nucleotide_cyclase"/>
</dbReference>
<dbReference type="InterPro" id="IPR000160">
    <property type="entry name" value="GGDEF_dom"/>
</dbReference>
<comment type="catalytic activity">
    <reaction evidence="2">
        <text>2 GTP = 3',3'-c-di-GMP + 2 diphosphate</text>
        <dbReference type="Rhea" id="RHEA:24898"/>
        <dbReference type="ChEBI" id="CHEBI:33019"/>
        <dbReference type="ChEBI" id="CHEBI:37565"/>
        <dbReference type="ChEBI" id="CHEBI:58805"/>
        <dbReference type="EC" id="2.7.7.65"/>
    </reaction>
</comment>
<dbReference type="PANTHER" id="PTHR45138:SF9">
    <property type="entry name" value="DIGUANYLATE CYCLASE DGCM-RELATED"/>
    <property type="match status" value="1"/>
</dbReference>
<dbReference type="Proteomes" id="UP001597380">
    <property type="component" value="Unassembled WGS sequence"/>
</dbReference>
<gene>
    <name evidence="4" type="ORF">ACFSJ3_18315</name>
</gene>
<dbReference type="EC" id="2.7.7.65" evidence="1"/>